<evidence type="ECO:0000256" key="1">
    <source>
        <dbReference type="ARBA" id="ARBA00022741"/>
    </source>
</evidence>
<dbReference type="InterPro" id="IPR013126">
    <property type="entry name" value="Hsp_70_fam"/>
</dbReference>
<dbReference type="InterPro" id="IPR029048">
    <property type="entry name" value="HSP70_C_sf"/>
</dbReference>
<dbReference type="GO" id="GO:0005524">
    <property type="term" value="F:ATP binding"/>
    <property type="evidence" value="ECO:0007669"/>
    <property type="project" value="UniProtKB-KW"/>
</dbReference>
<comment type="caution">
    <text evidence="3">The sequence shown here is derived from an EMBL/GenBank/DDBJ whole genome shotgun (WGS) entry which is preliminary data.</text>
</comment>
<dbReference type="GO" id="GO:0140662">
    <property type="term" value="F:ATP-dependent protein folding chaperone"/>
    <property type="evidence" value="ECO:0007669"/>
    <property type="project" value="InterPro"/>
</dbReference>
<dbReference type="Pfam" id="PF00012">
    <property type="entry name" value="HSP70"/>
    <property type="match status" value="1"/>
</dbReference>
<keyword evidence="4" id="KW-1185">Reference proteome</keyword>
<reference evidence="3 4" key="1">
    <citation type="journal article" date="2017" name="Nat. Commun.">
        <title>Genome assembly with in vitro proximity ligation data and whole-genome triplication in lettuce.</title>
        <authorList>
            <person name="Reyes-Chin-Wo S."/>
            <person name="Wang Z."/>
            <person name="Yang X."/>
            <person name="Kozik A."/>
            <person name="Arikit S."/>
            <person name="Song C."/>
            <person name="Xia L."/>
            <person name="Froenicke L."/>
            <person name="Lavelle D.O."/>
            <person name="Truco M.J."/>
            <person name="Xia R."/>
            <person name="Zhu S."/>
            <person name="Xu C."/>
            <person name="Xu H."/>
            <person name="Xu X."/>
            <person name="Cox K."/>
            <person name="Korf I."/>
            <person name="Meyers B.C."/>
            <person name="Michelmore R.W."/>
        </authorList>
    </citation>
    <scope>NUCLEOTIDE SEQUENCE [LARGE SCALE GENOMIC DNA]</scope>
    <source>
        <strain evidence="4">cv. Salinas</strain>
        <tissue evidence="3">Seedlings</tissue>
    </source>
</reference>
<dbReference type="Proteomes" id="UP000235145">
    <property type="component" value="Unassembled WGS sequence"/>
</dbReference>
<evidence type="ECO:0000313" key="3">
    <source>
        <dbReference type="EMBL" id="KAJ0218617.1"/>
    </source>
</evidence>
<keyword evidence="1" id="KW-0547">Nucleotide-binding</keyword>
<name>A0A9R1W2J8_LACSA</name>
<gene>
    <name evidence="3" type="ORF">LSAT_V11C300131650</name>
</gene>
<keyword evidence="2" id="KW-0067">ATP-binding</keyword>
<proteinExistence type="predicted"/>
<dbReference type="EMBL" id="NBSK02000003">
    <property type="protein sequence ID" value="KAJ0218617.1"/>
    <property type="molecule type" value="Genomic_DNA"/>
</dbReference>
<dbReference type="SUPFAM" id="SSF100934">
    <property type="entry name" value="Heat shock protein 70kD (HSP70), C-terminal subdomain"/>
    <property type="match status" value="1"/>
</dbReference>
<dbReference type="Gene3D" id="1.20.1270.10">
    <property type="match status" value="1"/>
</dbReference>
<organism evidence="3 4">
    <name type="scientific">Lactuca sativa</name>
    <name type="common">Garden lettuce</name>
    <dbReference type="NCBI Taxonomy" id="4236"/>
    <lineage>
        <taxon>Eukaryota</taxon>
        <taxon>Viridiplantae</taxon>
        <taxon>Streptophyta</taxon>
        <taxon>Embryophyta</taxon>
        <taxon>Tracheophyta</taxon>
        <taxon>Spermatophyta</taxon>
        <taxon>Magnoliopsida</taxon>
        <taxon>eudicotyledons</taxon>
        <taxon>Gunneridae</taxon>
        <taxon>Pentapetalae</taxon>
        <taxon>asterids</taxon>
        <taxon>campanulids</taxon>
        <taxon>Asterales</taxon>
        <taxon>Asteraceae</taxon>
        <taxon>Cichorioideae</taxon>
        <taxon>Cichorieae</taxon>
        <taxon>Lactucinae</taxon>
        <taxon>Lactuca</taxon>
    </lineage>
</organism>
<sequence length="121" mass="13991">MEGGRRRLFVSKLTSGIVPIWESIPSKDKIEKMVQEAGKYESRDDEPKKKLEVKNALVNYTYNMRNTAKDEKLGENLTPVDKKIEDAIDEVIVWLYTNQLAEGDEFKDKMKELFPILKLLG</sequence>
<dbReference type="AlphaFoldDB" id="A0A9R1W2J8"/>
<protein>
    <submittedName>
        <fullName evidence="3">Uncharacterized protein</fullName>
    </submittedName>
</protein>
<evidence type="ECO:0000313" key="4">
    <source>
        <dbReference type="Proteomes" id="UP000235145"/>
    </source>
</evidence>
<accession>A0A9R1W2J8</accession>
<evidence type="ECO:0000256" key="2">
    <source>
        <dbReference type="ARBA" id="ARBA00022840"/>
    </source>
</evidence>